<accession>A0A091B0G1</accession>
<dbReference type="RefSeq" id="WP_034213582.1">
    <property type="nucleotide sequence ID" value="NZ_AVCK01000032.1"/>
</dbReference>
<proteinExistence type="predicted"/>
<reference evidence="1 2" key="1">
    <citation type="submission" date="2013-09" db="EMBL/GenBank/DDBJ databases">
        <title>Genome sequencing of Arenimonas metalli.</title>
        <authorList>
            <person name="Chen F."/>
            <person name="Wang G."/>
        </authorList>
    </citation>
    <scope>NUCLEOTIDE SEQUENCE [LARGE SCALE GENOMIC DNA]</scope>
    <source>
        <strain evidence="1 2">CF5-1</strain>
    </source>
</reference>
<dbReference type="EMBL" id="AVCK01000032">
    <property type="protein sequence ID" value="KFN45191.1"/>
    <property type="molecule type" value="Genomic_DNA"/>
</dbReference>
<name>A0A091B0G1_9GAMM</name>
<dbReference type="PATRIC" id="fig|1384056.3.peg.2008"/>
<organism evidence="1 2">
    <name type="scientific">Arenimonas metalli CF5-1</name>
    <dbReference type="NCBI Taxonomy" id="1384056"/>
    <lineage>
        <taxon>Bacteria</taxon>
        <taxon>Pseudomonadati</taxon>
        <taxon>Pseudomonadota</taxon>
        <taxon>Gammaproteobacteria</taxon>
        <taxon>Lysobacterales</taxon>
        <taxon>Lysobacteraceae</taxon>
        <taxon>Arenimonas</taxon>
    </lineage>
</organism>
<sequence>MQYDIHLATRSPDLAALRTALGQADPAAMTDFDAGTGLLRVSANLSAFELGELLANTDPKLVPAQIMALPSTCCGGCGG</sequence>
<evidence type="ECO:0000313" key="1">
    <source>
        <dbReference type="EMBL" id="KFN45191.1"/>
    </source>
</evidence>
<dbReference type="OrthoDB" id="5956564at2"/>
<keyword evidence="2" id="KW-1185">Reference proteome</keyword>
<protein>
    <recommendedName>
        <fullName evidence="3">HMA domain-containing protein</fullName>
    </recommendedName>
</protein>
<evidence type="ECO:0000313" key="2">
    <source>
        <dbReference type="Proteomes" id="UP000029393"/>
    </source>
</evidence>
<evidence type="ECO:0008006" key="3">
    <source>
        <dbReference type="Google" id="ProtNLM"/>
    </source>
</evidence>
<comment type="caution">
    <text evidence="1">The sequence shown here is derived from an EMBL/GenBank/DDBJ whole genome shotgun (WGS) entry which is preliminary data.</text>
</comment>
<dbReference type="eggNOG" id="ENOG5030Z05">
    <property type="taxonomic scope" value="Bacteria"/>
</dbReference>
<dbReference type="AlphaFoldDB" id="A0A091B0G1"/>
<gene>
    <name evidence="1" type="ORF">N787_13435</name>
</gene>
<dbReference type="Proteomes" id="UP000029393">
    <property type="component" value="Unassembled WGS sequence"/>
</dbReference>